<organism evidence="2 3">
    <name type="scientific">Podospora fimiseda</name>
    <dbReference type="NCBI Taxonomy" id="252190"/>
    <lineage>
        <taxon>Eukaryota</taxon>
        <taxon>Fungi</taxon>
        <taxon>Dikarya</taxon>
        <taxon>Ascomycota</taxon>
        <taxon>Pezizomycotina</taxon>
        <taxon>Sordariomycetes</taxon>
        <taxon>Sordariomycetidae</taxon>
        <taxon>Sordariales</taxon>
        <taxon>Podosporaceae</taxon>
        <taxon>Podospora</taxon>
    </lineage>
</organism>
<name>A0AAN7BK05_9PEZI</name>
<keyword evidence="3" id="KW-1185">Reference proteome</keyword>
<comment type="caution">
    <text evidence="2">The sequence shown here is derived from an EMBL/GenBank/DDBJ whole genome shotgun (WGS) entry which is preliminary data.</text>
</comment>
<dbReference type="InterPro" id="IPR056002">
    <property type="entry name" value="DUF7580"/>
</dbReference>
<dbReference type="AlphaFoldDB" id="A0AAN7BK05"/>
<dbReference type="PANTHER" id="PTHR35186">
    <property type="entry name" value="ANK_REP_REGION DOMAIN-CONTAINING PROTEIN"/>
    <property type="match status" value="1"/>
</dbReference>
<protein>
    <recommendedName>
        <fullName evidence="1">DUF7580 domain-containing protein</fullName>
    </recommendedName>
</protein>
<reference evidence="2" key="2">
    <citation type="submission" date="2023-05" db="EMBL/GenBank/DDBJ databases">
        <authorList>
            <consortium name="Lawrence Berkeley National Laboratory"/>
            <person name="Steindorff A."/>
            <person name="Hensen N."/>
            <person name="Bonometti L."/>
            <person name="Westerberg I."/>
            <person name="Brannstrom I.O."/>
            <person name="Guillou S."/>
            <person name="Cros-Aarteil S."/>
            <person name="Calhoun S."/>
            <person name="Haridas S."/>
            <person name="Kuo A."/>
            <person name="Mondo S."/>
            <person name="Pangilinan J."/>
            <person name="Riley R."/>
            <person name="Labutti K."/>
            <person name="Andreopoulos B."/>
            <person name="Lipzen A."/>
            <person name="Chen C."/>
            <person name="Yanf M."/>
            <person name="Daum C."/>
            <person name="Ng V."/>
            <person name="Clum A."/>
            <person name="Ohm R."/>
            <person name="Martin F."/>
            <person name="Silar P."/>
            <person name="Natvig D."/>
            <person name="Lalanne C."/>
            <person name="Gautier V."/>
            <person name="Ament-Velasquez S.L."/>
            <person name="Kruys A."/>
            <person name="Hutchinson M.I."/>
            <person name="Powell A.J."/>
            <person name="Barry K."/>
            <person name="Miller A.N."/>
            <person name="Grigoriev I.V."/>
            <person name="Debuchy R."/>
            <person name="Gladieux P."/>
            <person name="Thoren M.H."/>
            <person name="Johannesson H."/>
        </authorList>
    </citation>
    <scope>NUCLEOTIDE SEQUENCE</scope>
    <source>
        <strain evidence="2">CBS 990.96</strain>
    </source>
</reference>
<dbReference type="PANTHER" id="PTHR35186:SF4">
    <property type="entry name" value="PRION-INHIBITION AND PROPAGATION HELO DOMAIN-CONTAINING PROTEIN"/>
    <property type="match status" value="1"/>
</dbReference>
<evidence type="ECO:0000259" key="1">
    <source>
        <dbReference type="Pfam" id="PF24476"/>
    </source>
</evidence>
<dbReference type="EMBL" id="MU865386">
    <property type="protein sequence ID" value="KAK4224669.1"/>
    <property type="molecule type" value="Genomic_DNA"/>
</dbReference>
<dbReference type="Pfam" id="PF24476">
    <property type="entry name" value="DUF7580"/>
    <property type="match status" value="1"/>
</dbReference>
<feature type="domain" description="DUF7580" evidence="1">
    <location>
        <begin position="197"/>
        <end position="485"/>
    </location>
</feature>
<evidence type="ECO:0000313" key="3">
    <source>
        <dbReference type="Proteomes" id="UP001301958"/>
    </source>
</evidence>
<evidence type="ECO:0000313" key="2">
    <source>
        <dbReference type="EMBL" id="KAK4224669.1"/>
    </source>
</evidence>
<proteinExistence type="predicted"/>
<accession>A0AAN7BK05</accession>
<reference evidence="2" key="1">
    <citation type="journal article" date="2023" name="Mol. Phylogenet. Evol.">
        <title>Genome-scale phylogeny and comparative genomics of the fungal order Sordariales.</title>
        <authorList>
            <person name="Hensen N."/>
            <person name="Bonometti L."/>
            <person name="Westerberg I."/>
            <person name="Brannstrom I.O."/>
            <person name="Guillou S."/>
            <person name="Cros-Aarteil S."/>
            <person name="Calhoun S."/>
            <person name="Haridas S."/>
            <person name="Kuo A."/>
            <person name="Mondo S."/>
            <person name="Pangilinan J."/>
            <person name="Riley R."/>
            <person name="LaButti K."/>
            <person name="Andreopoulos B."/>
            <person name="Lipzen A."/>
            <person name="Chen C."/>
            <person name="Yan M."/>
            <person name="Daum C."/>
            <person name="Ng V."/>
            <person name="Clum A."/>
            <person name="Steindorff A."/>
            <person name="Ohm R.A."/>
            <person name="Martin F."/>
            <person name="Silar P."/>
            <person name="Natvig D.O."/>
            <person name="Lalanne C."/>
            <person name="Gautier V."/>
            <person name="Ament-Velasquez S.L."/>
            <person name="Kruys A."/>
            <person name="Hutchinson M.I."/>
            <person name="Powell A.J."/>
            <person name="Barry K."/>
            <person name="Miller A.N."/>
            <person name="Grigoriev I.V."/>
            <person name="Debuchy R."/>
            <person name="Gladieux P."/>
            <person name="Hiltunen Thoren M."/>
            <person name="Johannesson H."/>
        </authorList>
    </citation>
    <scope>NUCLEOTIDE SEQUENCE</scope>
    <source>
        <strain evidence="2">CBS 990.96</strain>
    </source>
</reference>
<sequence length="527" mass="58313">MSGLESMGLILGLYPVILDITKTYKSTRANGLSAHRRSIMILETLYTQTCTGLLESVLSPEEARSLLRAAASGSKDQSESLWRDPFLQKKLDSRLGPEKLSLALELLDEMRSSLNQVKSELTDMCRGSDGFGRVKATIKMTLANMPGSAIRDQIKHLKELNSDLRDLLNDKTFMIPYQQRKSHDTGASVHPCPAKTVEQATELFETISHNYACECRTGHTIGAGCFCPHYSLPAHVAADRPANASCNLFLACTMTTSTLPSAVQLGPILTSNTTKLDKITRDICSTIQNISVLGNHQVILDIPKSSKKYRMEATRLETTAAGKPCMLRLPDLIRYTGISPKIRSEMAWRLSLTMAHLCQTPWVSDSWSAIDAFVFNQFTATPMIFFIRDIYSAKARSSAIVNTSTPNQRPIDLFDDEPVLTKLGLVLIELALGRFLDEIRDDYSGFSAIDDKDLANICIARKLLDTGVVRNHATAAYEKAVSVCIKRQYIDSEGVPRSLLTSHESFILLFNDAVVSPLSEVCSRYEG</sequence>
<gene>
    <name evidence="2" type="ORF">QBC38DRAFT_484898</name>
</gene>
<dbReference type="Proteomes" id="UP001301958">
    <property type="component" value="Unassembled WGS sequence"/>
</dbReference>